<keyword evidence="5" id="KW-0804">Transcription</keyword>
<dbReference type="PANTHER" id="PTHR16062:SF19">
    <property type="entry name" value="PROTEIN POLYBROMO-1"/>
    <property type="match status" value="1"/>
</dbReference>
<evidence type="ECO:0000256" key="3">
    <source>
        <dbReference type="ARBA" id="ARBA00022853"/>
    </source>
</evidence>
<feature type="region of interest" description="Disordered" evidence="8">
    <location>
        <begin position="151"/>
        <end position="176"/>
    </location>
</feature>
<sequence>MKPWGQSHFIKKIYFPTDLVMTLVVFPGKCVVSSFKEYLSCRPTEYSEEDILLCESSYIETEKQVKKLEGLKRFSYSAKVVEDEIYYFRKLYVPQEEASPSLDKKIDELEPKLVDIEDGYDDMEDKDEKIDELEPKLVDMEYAEGDMEVKDKDDDVPVKPSMPQMQSSLSSDMDIMPYTPSQATPNVMGLSKKEGARRKMNTSGYILFSGEMLAFIKDRHPDLSFGELSRLLSTEWRNLEASKKAEYEGVELMTK</sequence>
<dbReference type="GeneTree" id="ENSGT00390000003017"/>
<dbReference type="GO" id="GO:0003682">
    <property type="term" value="F:chromatin binding"/>
    <property type="evidence" value="ECO:0007669"/>
    <property type="project" value="TreeGrafter"/>
</dbReference>
<dbReference type="GO" id="GO:0016586">
    <property type="term" value="C:RSC-type complex"/>
    <property type="evidence" value="ECO:0007669"/>
    <property type="project" value="InterPro"/>
</dbReference>
<reference evidence="10" key="1">
    <citation type="submission" date="2025-08" db="UniProtKB">
        <authorList>
            <consortium name="Ensembl"/>
        </authorList>
    </citation>
    <scope>IDENTIFICATION</scope>
</reference>
<feature type="DNA-binding region" description="HMG box" evidence="7">
    <location>
        <begin position="198"/>
        <end position="255"/>
    </location>
</feature>
<dbReference type="InterPro" id="IPR036910">
    <property type="entry name" value="HMG_box_dom_sf"/>
</dbReference>
<evidence type="ECO:0000256" key="7">
    <source>
        <dbReference type="PROSITE-ProRule" id="PRU00267"/>
    </source>
</evidence>
<dbReference type="GO" id="GO:0016514">
    <property type="term" value="C:SWI/SNF complex"/>
    <property type="evidence" value="ECO:0007669"/>
    <property type="project" value="TreeGrafter"/>
</dbReference>
<dbReference type="GO" id="GO:0006368">
    <property type="term" value="P:transcription elongation by RNA polymerase II"/>
    <property type="evidence" value="ECO:0007669"/>
    <property type="project" value="TreeGrafter"/>
</dbReference>
<accession>A0A8C7WTM6</accession>
<dbReference type="InterPro" id="IPR037382">
    <property type="entry name" value="Rsc/polybromo"/>
</dbReference>
<keyword evidence="4" id="KW-0805">Transcription regulation</keyword>
<feature type="domain" description="HMG box" evidence="9">
    <location>
        <begin position="198"/>
        <end position="255"/>
    </location>
</feature>
<evidence type="ECO:0000313" key="11">
    <source>
        <dbReference type="Proteomes" id="UP000694383"/>
    </source>
</evidence>
<evidence type="ECO:0000256" key="1">
    <source>
        <dbReference type="ARBA" id="ARBA00004123"/>
    </source>
</evidence>
<proteinExistence type="predicted"/>
<dbReference type="PANTHER" id="PTHR16062">
    <property type="entry name" value="SWI/SNF-RELATED"/>
    <property type="match status" value="1"/>
</dbReference>
<protein>
    <recommendedName>
        <fullName evidence="9">HMG box domain-containing protein</fullName>
    </recommendedName>
</protein>
<keyword evidence="3" id="KW-0156">Chromatin regulator</keyword>
<dbReference type="InterPro" id="IPR043151">
    <property type="entry name" value="BAH_sf"/>
</dbReference>
<name>A0A8C7WTM6_9TELE</name>
<dbReference type="GO" id="GO:0003677">
    <property type="term" value="F:DNA binding"/>
    <property type="evidence" value="ECO:0007669"/>
    <property type="project" value="UniProtKB-UniRule"/>
</dbReference>
<dbReference type="Ensembl" id="ENSOSIT00000003423.1">
    <property type="protein sequence ID" value="ENSOSIP00000003183.1"/>
    <property type="gene ID" value="ENSOSIG00000002080.1"/>
</dbReference>
<dbReference type="SMART" id="SM00398">
    <property type="entry name" value="HMG"/>
    <property type="match status" value="1"/>
</dbReference>
<dbReference type="SUPFAM" id="SSF47095">
    <property type="entry name" value="HMG-box"/>
    <property type="match status" value="1"/>
</dbReference>
<keyword evidence="11" id="KW-1185">Reference proteome</keyword>
<evidence type="ECO:0000259" key="9">
    <source>
        <dbReference type="PROSITE" id="PS50118"/>
    </source>
</evidence>
<evidence type="ECO:0000256" key="2">
    <source>
        <dbReference type="ARBA" id="ARBA00022737"/>
    </source>
</evidence>
<organism evidence="10 11">
    <name type="scientific">Oryzias sinensis</name>
    <name type="common">Chinese medaka</name>
    <dbReference type="NCBI Taxonomy" id="183150"/>
    <lineage>
        <taxon>Eukaryota</taxon>
        <taxon>Metazoa</taxon>
        <taxon>Chordata</taxon>
        <taxon>Craniata</taxon>
        <taxon>Vertebrata</taxon>
        <taxon>Euteleostomi</taxon>
        <taxon>Actinopterygii</taxon>
        <taxon>Neopterygii</taxon>
        <taxon>Teleostei</taxon>
        <taxon>Neoteleostei</taxon>
        <taxon>Acanthomorphata</taxon>
        <taxon>Ovalentaria</taxon>
        <taxon>Atherinomorphae</taxon>
        <taxon>Beloniformes</taxon>
        <taxon>Adrianichthyidae</taxon>
        <taxon>Oryziinae</taxon>
        <taxon>Oryzias</taxon>
    </lineage>
</organism>
<dbReference type="PROSITE" id="PS50118">
    <property type="entry name" value="HMG_BOX_2"/>
    <property type="match status" value="1"/>
</dbReference>
<evidence type="ECO:0000313" key="10">
    <source>
        <dbReference type="Ensembl" id="ENSOSIP00000003183.1"/>
    </source>
</evidence>
<dbReference type="AlphaFoldDB" id="A0A8C7WTM6"/>
<comment type="subcellular location">
    <subcellularLocation>
        <location evidence="1">Nucleus</location>
    </subcellularLocation>
</comment>
<evidence type="ECO:0000256" key="8">
    <source>
        <dbReference type="SAM" id="MobiDB-lite"/>
    </source>
</evidence>
<reference evidence="10" key="2">
    <citation type="submission" date="2025-09" db="UniProtKB">
        <authorList>
            <consortium name="Ensembl"/>
        </authorList>
    </citation>
    <scope>IDENTIFICATION</scope>
</reference>
<keyword evidence="6 7" id="KW-0539">Nucleus</keyword>
<dbReference type="Gene3D" id="2.30.30.490">
    <property type="match status" value="1"/>
</dbReference>
<keyword evidence="2" id="KW-0677">Repeat</keyword>
<feature type="compositionally biased region" description="Low complexity" evidence="8">
    <location>
        <begin position="158"/>
        <end position="174"/>
    </location>
</feature>
<dbReference type="Proteomes" id="UP000694383">
    <property type="component" value="Unplaced"/>
</dbReference>
<dbReference type="GO" id="GO:0006338">
    <property type="term" value="P:chromatin remodeling"/>
    <property type="evidence" value="ECO:0007669"/>
    <property type="project" value="InterPro"/>
</dbReference>
<dbReference type="InterPro" id="IPR009071">
    <property type="entry name" value="HMG_box_dom"/>
</dbReference>
<keyword evidence="7" id="KW-0238">DNA-binding</keyword>
<dbReference type="Gene3D" id="1.10.30.10">
    <property type="entry name" value="High mobility group box domain"/>
    <property type="match status" value="1"/>
</dbReference>
<evidence type="ECO:0000256" key="5">
    <source>
        <dbReference type="ARBA" id="ARBA00023163"/>
    </source>
</evidence>
<dbReference type="Pfam" id="PF00505">
    <property type="entry name" value="HMG_box"/>
    <property type="match status" value="1"/>
</dbReference>
<evidence type="ECO:0000256" key="4">
    <source>
        <dbReference type="ARBA" id="ARBA00023015"/>
    </source>
</evidence>
<evidence type="ECO:0000256" key="6">
    <source>
        <dbReference type="ARBA" id="ARBA00023242"/>
    </source>
</evidence>